<dbReference type="Gene3D" id="3.30.920.10">
    <property type="entry name" value="Frataxin/CyaY"/>
    <property type="match status" value="1"/>
</dbReference>
<dbReference type="InterPro" id="IPR011969">
    <property type="entry name" value="Clan_AA_Asp_peptidase_C"/>
</dbReference>
<dbReference type="SUPFAM" id="SSF50630">
    <property type="entry name" value="Acid proteases"/>
    <property type="match status" value="1"/>
</dbReference>
<evidence type="ECO:0000256" key="1">
    <source>
        <dbReference type="ARBA" id="ARBA00008183"/>
    </source>
</evidence>
<dbReference type="Gene3D" id="2.40.70.10">
    <property type="entry name" value="Acid Proteases"/>
    <property type="match status" value="1"/>
</dbReference>
<dbReference type="SMART" id="SM01219">
    <property type="entry name" value="Frataxin_Cyay"/>
    <property type="match status" value="1"/>
</dbReference>
<dbReference type="CDD" id="cd05483">
    <property type="entry name" value="retropepsin_like_bacteria"/>
    <property type="match status" value="1"/>
</dbReference>
<protein>
    <submittedName>
        <fullName evidence="3">Protein CyaY</fullName>
    </submittedName>
</protein>
<dbReference type="AlphaFoldDB" id="A0A1J5T0W1"/>
<dbReference type="GO" id="GO:0006508">
    <property type="term" value="P:proteolysis"/>
    <property type="evidence" value="ECO:0007669"/>
    <property type="project" value="InterPro"/>
</dbReference>
<dbReference type="Pfam" id="PF01491">
    <property type="entry name" value="Frataxin_Cyay"/>
    <property type="match status" value="1"/>
</dbReference>
<accession>A0A1J5T0W1</accession>
<dbReference type="GO" id="GO:0005737">
    <property type="term" value="C:cytoplasm"/>
    <property type="evidence" value="ECO:0007669"/>
    <property type="project" value="UniProtKB-ARBA"/>
</dbReference>
<dbReference type="InterPro" id="IPR021109">
    <property type="entry name" value="Peptidase_aspartic_dom_sf"/>
</dbReference>
<dbReference type="InterPro" id="IPR034122">
    <property type="entry name" value="Retropepsin-like_bacterial"/>
</dbReference>
<keyword evidence="2" id="KW-0408">Iron</keyword>
<dbReference type="PROSITE" id="PS50810">
    <property type="entry name" value="FRATAXIN_2"/>
    <property type="match status" value="1"/>
</dbReference>
<gene>
    <name evidence="3" type="primary">cyaY_7</name>
    <name evidence="3" type="ORF">GALL_119810</name>
</gene>
<dbReference type="EMBL" id="MLJW01000047">
    <property type="protein sequence ID" value="OIR05854.1"/>
    <property type="molecule type" value="Genomic_DNA"/>
</dbReference>
<evidence type="ECO:0000313" key="3">
    <source>
        <dbReference type="EMBL" id="OIR05854.1"/>
    </source>
</evidence>
<evidence type="ECO:0000256" key="2">
    <source>
        <dbReference type="ARBA" id="ARBA00023004"/>
    </source>
</evidence>
<dbReference type="GO" id="GO:0016226">
    <property type="term" value="P:iron-sulfur cluster assembly"/>
    <property type="evidence" value="ECO:0007669"/>
    <property type="project" value="InterPro"/>
</dbReference>
<dbReference type="InterPro" id="IPR036524">
    <property type="entry name" value="Frataxin/CyaY_sf"/>
</dbReference>
<proteinExistence type="inferred from homology"/>
<organism evidence="3">
    <name type="scientific">mine drainage metagenome</name>
    <dbReference type="NCBI Taxonomy" id="410659"/>
    <lineage>
        <taxon>unclassified sequences</taxon>
        <taxon>metagenomes</taxon>
        <taxon>ecological metagenomes</taxon>
    </lineage>
</organism>
<dbReference type="GO" id="GO:0004190">
    <property type="term" value="F:aspartic-type endopeptidase activity"/>
    <property type="evidence" value="ECO:0007669"/>
    <property type="project" value="InterPro"/>
</dbReference>
<dbReference type="NCBIfam" id="TIGR02281">
    <property type="entry name" value="clan_AA_DTGA"/>
    <property type="match status" value="1"/>
</dbReference>
<dbReference type="SUPFAM" id="SSF55387">
    <property type="entry name" value="Frataxin/Nqo15-like"/>
    <property type="match status" value="1"/>
</dbReference>
<dbReference type="InterPro" id="IPR002908">
    <property type="entry name" value="Frataxin/CyaY"/>
</dbReference>
<name>A0A1J5T0W1_9ZZZZ</name>
<dbReference type="GO" id="GO:0008199">
    <property type="term" value="F:ferric iron binding"/>
    <property type="evidence" value="ECO:0007669"/>
    <property type="project" value="InterPro"/>
</dbReference>
<dbReference type="PROSITE" id="PS00141">
    <property type="entry name" value="ASP_PROTEASE"/>
    <property type="match status" value="1"/>
</dbReference>
<comment type="caution">
    <text evidence="3">The sequence shown here is derived from an EMBL/GenBank/DDBJ whole genome shotgun (WGS) entry which is preliminary data.</text>
</comment>
<dbReference type="InterPro" id="IPR001969">
    <property type="entry name" value="Aspartic_peptidase_AS"/>
</dbReference>
<reference evidence="3" key="1">
    <citation type="submission" date="2016-10" db="EMBL/GenBank/DDBJ databases">
        <title>Sequence of Gallionella enrichment culture.</title>
        <authorList>
            <person name="Poehlein A."/>
            <person name="Muehling M."/>
            <person name="Daniel R."/>
        </authorList>
    </citation>
    <scope>NUCLEOTIDE SEQUENCE</scope>
</reference>
<comment type="similarity">
    <text evidence="1">Belongs to the frataxin family.</text>
</comment>
<sequence length="434" mass="46971">MESPGDEPGSVLFARIRKSVSERGVDIRQNLNGNALRLDFADGQRILVNFDAQTNNVWLAARSGGIEFIHRDGSWRAHDQRELFATLHELIELTILSNPVNARAPVQQDIQAVRPGPVHLHETGKSHGLRNVLVILLAIVSGFWATQRLNRPQTAPDTGPNGQTLALNKLSYPCESSLPANGSVTLFAEGNLRADNPNDPEITLRNDHAYPLLLILSAPNTAIPLLSVLVHARQGTTLHLPPGVYDMMFSVGTAWCNPHSGFSEGHLLKLDKPLAVQTDKPVQLAMQSSGTGMEDFQLFVKTANPEISAPAPTFNGDGSMEVPRQANGHFYLPGTIDTIPVTFMVDTGASVTSISSDLARQAGIRNCKAVQFQTANGTANGCIALVPRMTLGSFTMENITVAVMDNLETNLLGANVLRNFQVSQNDSSMLIGRH</sequence>
<dbReference type="Pfam" id="PF13975">
    <property type="entry name" value="gag-asp_proteas"/>
    <property type="match status" value="1"/>
</dbReference>